<evidence type="ECO:0000256" key="3">
    <source>
        <dbReference type="ARBA" id="ARBA00022927"/>
    </source>
</evidence>
<comment type="caution">
    <text evidence="6">The sequence shown here is derived from an EMBL/GenBank/DDBJ whole genome shotgun (WGS) entry which is preliminary data.</text>
</comment>
<evidence type="ECO:0000256" key="1">
    <source>
        <dbReference type="ARBA" id="ARBA00005324"/>
    </source>
</evidence>
<name>A0A9X9M9J3_GULGU</name>
<reference evidence="6 7" key="1">
    <citation type="submission" date="2018-10" db="EMBL/GenBank/DDBJ databases">
        <authorList>
            <person name="Ekblom R."/>
            <person name="Jareborg N."/>
        </authorList>
    </citation>
    <scope>NUCLEOTIDE SEQUENCE [LARGE SCALE GENOMIC DNA]</scope>
    <source>
        <tissue evidence="6">Muscle</tissue>
    </source>
</reference>
<evidence type="ECO:0000313" key="7">
    <source>
        <dbReference type="Proteomes" id="UP000269945"/>
    </source>
</evidence>
<evidence type="ECO:0000256" key="5">
    <source>
        <dbReference type="ARBA" id="ARBA00029433"/>
    </source>
</evidence>
<organism evidence="6 7">
    <name type="scientific">Gulo gulo</name>
    <name type="common">Wolverine</name>
    <name type="synonym">Gluton</name>
    <dbReference type="NCBI Taxonomy" id="48420"/>
    <lineage>
        <taxon>Eukaryota</taxon>
        <taxon>Metazoa</taxon>
        <taxon>Chordata</taxon>
        <taxon>Craniata</taxon>
        <taxon>Vertebrata</taxon>
        <taxon>Euteleostomi</taxon>
        <taxon>Mammalia</taxon>
        <taxon>Eutheria</taxon>
        <taxon>Laurasiatheria</taxon>
        <taxon>Carnivora</taxon>
        <taxon>Caniformia</taxon>
        <taxon>Musteloidea</taxon>
        <taxon>Mustelidae</taxon>
        <taxon>Guloninae</taxon>
        <taxon>Gulo</taxon>
    </lineage>
</organism>
<proteinExistence type="inferred from homology"/>
<dbReference type="GO" id="GO:0005764">
    <property type="term" value="C:lysosome"/>
    <property type="evidence" value="ECO:0007669"/>
    <property type="project" value="TreeGrafter"/>
</dbReference>
<comment type="subcellular location">
    <subcellularLocation>
        <location evidence="5">Endomembrane system</location>
        <topology evidence="5">Peripheral membrane protein</topology>
        <orientation evidence="5">Cytoplasmic side</orientation>
    </subcellularLocation>
</comment>
<protein>
    <submittedName>
        <fullName evidence="6">Uncharacterized protein</fullName>
    </submittedName>
</protein>
<accession>A0A9X9M9J3</accession>
<keyword evidence="4" id="KW-0472">Membrane</keyword>
<dbReference type="InterPro" id="IPR039591">
    <property type="entry name" value="AP5M1"/>
</dbReference>
<dbReference type="GO" id="GO:0005829">
    <property type="term" value="C:cytosol"/>
    <property type="evidence" value="ECO:0007669"/>
    <property type="project" value="TreeGrafter"/>
</dbReference>
<keyword evidence="2" id="KW-0813">Transport</keyword>
<dbReference type="EMBL" id="CYRY02044791">
    <property type="protein sequence ID" value="VCX39953.1"/>
    <property type="molecule type" value="Genomic_DNA"/>
</dbReference>
<dbReference type="GO" id="GO:0005770">
    <property type="term" value="C:late endosome"/>
    <property type="evidence" value="ECO:0007669"/>
    <property type="project" value="TreeGrafter"/>
</dbReference>
<dbReference type="PANTHER" id="PTHR16082">
    <property type="entry name" value="AP-5 COMPLEX SUBUNIT MU-1"/>
    <property type="match status" value="1"/>
</dbReference>
<dbReference type="GO" id="GO:0030119">
    <property type="term" value="C:AP-type membrane coat adaptor complex"/>
    <property type="evidence" value="ECO:0007669"/>
    <property type="project" value="TreeGrafter"/>
</dbReference>
<gene>
    <name evidence="6" type="ORF">BN2614_LOCUS1</name>
</gene>
<evidence type="ECO:0000256" key="2">
    <source>
        <dbReference type="ARBA" id="ARBA00022448"/>
    </source>
</evidence>
<sequence length="80" mass="8911">MPSITISLSLPTNGSPLQNILVHPCVTSLDLGILTCSSIDAMDDSALRVPYKFPFTLPFPFLPLCYYTFQRFNYTCGMQS</sequence>
<comment type="similarity">
    <text evidence="1">Belongs to the adaptor complexes medium subunit family.</text>
</comment>
<keyword evidence="7" id="KW-1185">Reference proteome</keyword>
<dbReference type="PANTHER" id="PTHR16082:SF2">
    <property type="entry name" value="AP-5 COMPLEX SUBUNIT MU-1"/>
    <property type="match status" value="1"/>
</dbReference>
<dbReference type="GO" id="GO:0015031">
    <property type="term" value="P:protein transport"/>
    <property type="evidence" value="ECO:0007669"/>
    <property type="project" value="UniProtKB-KW"/>
</dbReference>
<evidence type="ECO:0000313" key="6">
    <source>
        <dbReference type="EMBL" id="VCX39953.1"/>
    </source>
</evidence>
<dbReference type="AlphaFoldDB" id="A0A9X9M9J3"/>
<keyword evidence="3" id="KW-0653">Protein transport</keyword>
<evidence type="ECO:0000256" key="4">
    <source>
        <dbReference type="ARBA" id="ARBA00023136"/>
    </source>
</evidence>
<dbReference type="GO" id="GO:0016197">
    <property type="term" value="P:endosomal transport"/>
    <property type="evidence" value="ECO:0007669"/>
    <property type="project" value="TreeGrafter"/>
</dbReference>
<dbReference type="Proteomes" id="UP000269945">
    <property type="component" value="Unassembled WGS sequence"/>
</dbReference>